<evidence type="ECO:0000256" key="4">
    <source>
        <dbReference type="ARBA" id="ARBA00022519"/>
    </source>
</evidence>
<name>A0ABY9H0C6_9GAMM</name>
<evidence type="ECO:0000256" key="8">
    <source>
        <dbReference type="ARBA" id="ARBA00038436"/>
    </source>
</evidence>
<keyword evidence="12" id="KW-1185">Reference proteome</keyword>
<feature type="transmembrane region" description="Helical" evidence="9">
    <location>
        <begin position="114"/>
        <end position="136"/>
    </location>
</feature>
<comment type="subunit">
    <text evidence="9">The complex comprises the extracytoplasmic solute receptor protein and the two transmembrane proteins.</text>
</comment>
<evidence type="ECO:0000256" key="7">
    <source>
        <dbReference type="ARBA" id="ARBA00023136"/>
    </source>
</evidence>
<evidence type="ECO:0000313" key="12">
    <source>
        <dbReference type="Proteomes" id="UP001235344"/>
    </source>
</evidence>
<feature type="transmembrane region" description="Helical" evidence="9">
    <location>
        <begin position="156"/>
        <end position="177"/>
    </location>
</feature>
<feature type="domain" description="Tripartite ATP-independent periplasmic transporters DctQ component" evidence="10">
    <location>
        <begin position="52"/>
        <end position="185"/>
    </location>
</feature>
<reference evidence="11 12" key="1">
    <citation type="submission" date="2023-08" db="EMBL/GenBank/DDBJ databases">
        <title>Transcriptome Analysis of Halomonas alkalicola CICC 11012s to Identify the Genes Involved in Alkaline Tolerances.</title>
        <authorList>
            <person name="Zhai L."/>
        </authorList>
    </citation>
    <scope>NUCLEOTIDE SEQUENCE [LARGE SCALE GENOMIC DNA]</scope>
    <source>
        <strain evidence="11 12">CICC 11012s</strain>
    </source>
</reference>
<dbReference type="InterPro" id="IPR007387">
    <property type="entry name" value="TRAP_DctQ"/>
</dbReference>
<dbReference type="PANTHER" id="PTHR35011">
    <property type="entry name" value="2,3-DIKETO-L-GULONATE TRAP TRANSPORTER SMALL PERMEASE PROTEIN YIAM"/>
    <property type="match status" value="1"/>
</dbReference>
<evidence type="ECO:0000259" key="10">
    <source>
        <dbReference type="Pfam" id="PF04290"/>
    </source>
</evidence>
<dbReference type="EMBL" id="CP131913">
    <property type="protein sequence ID" value="WLI71902.1"/>
    <property type="molecule type" value="Genomic_DNA"/>
</dbReference>
<dbReference type="RefSeq" id="WP_305497837.1">
    <property type="nucleotide sequence ID" value="NZ_CP131913.1"/>
</dbReference>
<keyword evidence="5 9" id="KW-0812">Transmembrane</keyword>
<comment type="similarity">
    <text evidence="8 9">Belongs to the TRAP transporter small permease family.</text>
</comment>
<sequence length="195" mass="21837">MPHNPGPGSTRLPDILPPEPSSNLPENYFSRLTDGAVVSISRVFSWLWVGTLLVVLSNVVGRFFLNSGSIAIEELAWHFFGAGMMLTMAYSVVTNEHVRVDVFFEKMSLKAQCWIELLLLVFLVFPILLIITVDLFEYAYRSWAQGERSVAASGLPYRFIIKTIFPAGLVLLTIALLSRASRLFTLVVGFPKRLL</sequence>
<dbReference type="Proteomes" id="UP001235344">
    <property type="component" value="Chromosome"/>
</dbReference>
<keyword evidence="3" id="KW-1003">Cell membrane</keyword>
<evidence type="ECO:0000256" key="6">
    <source>
        <dbReference type="ARBA" id="ARBA00022989"/>
    </source>
</evidence>
<protein>
    <recommendedName>
        <fullName evidence="9">TRAP transporter small permease protein</fullName>
    </recommendedName>
</protein>
<organism evidence="11 12">
    <name type="scientific">Halomonas alkalicola</name>
    <dbReference type="NCBI Taxonomy" id="1930622"/>
    <lineage>
        <taxon>Bacteria</taxon>
        <taxon>Pseudomonadati</taxon>
        <taxon>Pseudomonadota</taxon>
        <taxon>Gammaproteobacteria</taxon>
        <taxon>Oceanospirillales</taxon>
        <taxon>Halomonadaceae</taxon>
        <taxon>Halomonas</taxon>
    </lineage>
</organism>
<evidence type="ECO:0000256" key="3">
    <source>
        <dbReference type="ARBA" id="ARBA00022475"/>
    </source>
</evidence>
<proteinExistence type="inferred from homology"/>
<keyword evidence="6 9" id="KW-1133">Transmembrane helix</keyword>
<dbReference type="InterPro" id="IPR055348">
    <property type="entry name" value="DctQ"/>
</dbReference>
<accession>A0ABY9H0C6</accession>
<evidence type="ECO:0000256" key="9">
    <source>
        <dbReference type="RuleBase" id="RU369079"/>
    </source>
</evidence>
<comment type="function">
    <text evidence="9">Part of the tripartite ATP-independent periplasmic (TRAP) transport system.</text>
</comment>
<gene>
    <name evidence="11" type="ORF">B6N23_08635</name>
</gene>
<evidence type="ECO:0000256" key="5">
    <source>
        <dbReference type="ARBA" id="ARBA00022692"/>
    </source>
</evidence>
<dbReference type="PANTHER" id="PTHR35011:SF4">
    <property type="entry name" value="SLL1102 PROTEIN"/>
    <property type="match status" value="1"/>
</dbReference>
<evidence type="ECO:0000313" key="11">
    <source>
        <dbReference type="EMBL" id="WLI71902.1"/>
    </source>
</evidence>
<evidence type="ECO:0000256" key="1">
    <source>
        <dbReference type="ARBA" id="ARBA00004429"/>
    </source>
</evidence>
<feature type="transmembrane region" description="Helical" evidence="9">
    <location>
        <begin position="76"/>
        <end position="93"/>
    </location>
</feature>
<feature type="transmembrane region" description="Helical" evidence="9">
    <location>
        <begin position="43"/>
        <end position="64"/>
    </location>
</feature>
<evidence type="ECO:0000256" key="2">
    <source>
        <dbReference type="ARBA" id="ARBA00022448"/>
    </source>
</evidence>
<keyword evidence="4 9" id="KW-0997">Cell inner membrane</keyword>
<keyword evidence="2 9" id="KW-0813">Transport</keyword>
<comment type="subcellular location">
    <subcellularLocation>
        <location evidence="1 9">Cell inner membrane</location>
        <topology evidence="1 9">Multi-pass membrane protein</topology>
    </subcellularLocation>
</comment>
<keyword evidence="7 9" id="KW-0472">Membrane</keyword>
<dbReference type="Pfam" id="PF04290">
    <property type="entry name" value="DctQ"/>
    <property type="match status" value="1"/>
</dbReference>